<keyword evidence="3" id="KW-1185">Reference proteome</keyword>
<dbReference type="Proteomes" id="UP000053593">
    <property type="component" value="Unassembled WGS sequence"/>
</dbReference>
<dbReference type="EMBL" id="KN835119">
    <property type="protein sequence ID" value="KIK49678.1"/>
    <property type="molecule type" value="Genomic_DNA"/>
</dbReference>
<feature type="region of interest" description="Disordered" evidence="1">
    <location>
        <begin position="18"/>
        <end position="37"/>
    </location>
</feature>
<evidence type="ECO:0000313" key="3">
    <source>
        <dbReference type="Proteomes" id="UP000053593"/>
    </source>
</evidence>
<reference evidence="2 3" key="1">
    <citation type="submission" date="2014-04" db="EMBL/GenBank/DDBJ databases">
        <title>Evolutionary Origins and Diversification of the Mycorrhizal Mutualists.</title>
        <authorList>
            <consortium name="DOE Joint Genome Institute"/>
            <consortium name="Mycorrhizal Genomics Consortium"/>
            <person name="Kohler A."/>
            <person name="Kuo A."/>
            <person name="Nagy L.G."/>
            <person name="Floudas D."/>
            <person name="Copeland A."/>
            <person name="Barry K.W."/>
            <person name="Cichocki N."/>
            <person name="Veneault-Fourrey C."/>
            <person name="LaButti K."/>
            <person name="Lindquist E.A."/>
            <person name="Lipzen A."/>
            <person name="Lundell T."/>
            <person name="Morin E."/>
            <person name="Murat C."/>
            <person name="Riley R."/>
            <person name="Ohm R."/>
            <person name="Sun H."/>
            <person name="Tunlid A."/>
            <person name="Henrissat B."/>
            <person name="Grigoriev I.V."/>
            <person name="Hibbett D.S."/>
            <person name="Martin F."/>
        </authorList>
    </citation>
    <scope>NUCLEOTIDE SEQUENCE [LARGE SCALE GENOMIC DNA]</scope>
    <source>
        <strain evidence="2 3">FD-317 M1</strain>
    </source>
</reference>
<dbReference type="HOGENOM" id="CLU_115680_0_0_1"/>
<dbReference type="OrthoDB" id="432234at2759"/>
<protein>
    <submittedName>
        <fullName evidence="2">Unplaced genomic scaffold GYMLUscaffold_371, whole genome shotgun sequence</fullName>
    </submittedName>
</protein>
<organism evidence="2 3">
    <name type="scientific">Collybiopsis luxurians FD-317 M1</name>
    <dbReference type="NCBI Taxonomy" id="944289"/>
    <lineage>
        <taxon>Eukaryota</taxon>
        <taxon>Fungi</taxon>
        <taxon>Dikarya</taxon>
        <taxon>Basidiomycota</taxon>
        <taxon>Agaricomycotina</taxon>
        <taxon>Agaricomycetes</taxon>
        <taxon>Agaricomycetidae</taxon>
        <taxon>Agaricales</taxon>
        <taxon>Marasmiineae</taxon>
        <taxon>Omphalotaceae</taxon>
        <taxon>Collybiopsis</taxon>
        <taxon>Collybiopsis luxurians</taxon>
    </lineage>
</organism>
<sequence>MIFAGDFAQLPPFIGSSQNGSSVAQYSAPPSDGKSDSKIEQALGRALWHQITTVVILRENMQQRTQSSEDAKLRHALEHMQAKGNGVGPDLSSPVFQHAPIICGTNILKDAINDSGSHHFATDTKQKLESFYSLDTLCKAQNKDENHKKVTRSSKILRPPLLTSTLKETLWNSPASSD</sequence>
<dbReference type="AlphaFoldDB" id="A0A0D0C4D4"/>
<evidence type="ECO:0000313" key="2">
    <source>
        <dbReference type="EMBL" id="KIK49678.1"/>
    </source>
</evidence>
<accession>A0A0D0C4D4</accession>
<gene>
    <name evidence="2" type="ORF">GYMLUDRAFT_183816</name>
</gene>
<evidence type="ECO:0000256" key="1">
    <source>
        <dbReference type="SAM" id="MobiDB-lite"/>
    </source>
</evidence>
<proteinExistence type="predicted"/>
<name>A0A0D0C4D4_9AGAR</name>